<dbReference type="EMBL" id="QGLF01000003">
    <property type="protein sequence ID" value="PWR20533.1"/>
    <property type="molecule type" value="Genomic_DNA"/>
</dbReference>
<dbReference type="OrthoDB" id="2633250at2"/>
<gene>
    <name evidence="4" type="ORF">DKG75_11025</name>
</gene>
<dbReference type="SUPFAM" id="SSF63829">
    <property type="entry name" value="Calcium-dependent phosphotriesterase"/>
    <property type="match status" value="1"/>
</dbReference>
<dbReference type="PRINTS" id="PR01790">
    <property type="entry name" value="SMP30FAMILY"/>
</dbReference>
<evidence type="ECO:0000313" key="5">
    <source>
        <dbReference type="Proteomes" id="UP000246077"/>
    </source>
</evidence>
<dbReference type="PANTHER" id="PTHR47572:SF5">
    <property type="entry name" value="BLR2277 PROTEIN"/>
    <property type="match status" value="1"/>
</dbReference>
<evidence type="ECO:0000256" key="2">
    <source>
        <dbReference type="PIRSR" id="PIRSR605511-2"/>
    </source>
</evidence>
<protein>
    <submittedName>
        <fullName evidence="4">Gluconolaconase</fullName>
    </submittedName>
</protein>
<comment type="caution">
    <text evidence="4">The sequence shown here is derived from an EMBL/GenBank/DDBJ whole genome shotgun (WGS) entry which is preliminary data.</text>
</comment>
<dbReference type="InterPro" id="IPR013658">
    <property type="entry name" value="SGL"/>
</dbReference>
<dbReference type="RefSeq" id="WP_109921177.1">
    <property type="nucleotide sequence ID" value="NZ_QGLF01000003.1"/>
</dbReference>
<feature type="binding site" evidence="2">
    <location>
        <position position="122"/>
    </location>
    <ligand>
        <name>substrate</name>
    </ligand>
</feature>
<dbReference type="Gene3D" id="2.120.10.30">
    <property type="entry name" value="TolB, C-terminal domain"/>
    <property type="match status" value="1"/>
</dbReference>
<proteinExistence type="predicted"/>
<name>A0A317E562_9PROT</name>
<organism evidence="4 5">
    <name type="scientific">Zavarzinia compransoris</name>
    <dbReference type="NCBI Taxonomy" id="1264899"/>
    <lineage>
        <taxon>Bacteria</taxon>
        <taxon>Pseudomonadati</taxon>
        <taxon>Pseudomonadota</taxon>
        <taxon>Alphaproteobacteria</taxon>
        <taxon>Rhodospirillales</taxon>
        <taxon>Zavarziniaceae</taxon>
        <taxon>Zavarzinia</taxon>
    </lineage>
</organism>
<feature type="binding site" evidence="2">
    <location>
        <position position="171"/>
    </location>
    <ligand>
        <name>a divalent metal cation</name>
        <dbReference type="ChEBI" id="CHEBI:60240"/>
    </ligand>
</feature>
<dbReference type="InterPro" id="IPR011042">
    <property type="entry name" value="6-blade_b-propeller_TolB-like"/>
</dbReference>
<dbReference type="InterPro" id="IPR005511">
    <property type="entry name" value="SMP-30"/>
</dbReference>
<dbReference type="PANTHER" id="PTHR47572">
    <property type="entry name" value="LIPOPROTEIN-RELATED"/>
    <property type="match status" value="1"/>
</dbReference>
<comment type="cofactor">
    <cofactor evidence="2">
        <name>Zn(2+)</name>
        <dbReference type="ChEBI" id="CHEBI:29105"/>
    </cofactor>
    <text evidence="2">Binds 1 divalent metal cation per subunit.</text>
</comment>
<evidence type="ECO:0000259" key="3">
    <source>
        <dbReference type="Pfam" id="PF08450"/>
    </source>
</evidence>
<feature type="domain" description="SMP-30/Gluconolactonase/LRE-like region" evidence="3">
    <location>
        <begin position="13"/>
        <end position="284"/>
    </location>
</feature>
<feature type="binding site" evidence="2">
    <location>
        <position position="227"/>
    </location>
    <ligand>
        <name>a divalent metal cation</name>
        <dbReference type="ChEBI" id="CHEBI:60240"/>
    </ligand>
</feature>
<dbReference type="AlphaFoldDB" id="A0A317E562"/>
<sequence length="305" mass="31301">MNGFRVIAGGLRFPEGPVVLPDGDILVVEIERGTLTRVRPDGAATVVATLGGGPNGAALGPDGAVYVCNNGGFEFADIGGILVPGHQPHHYAGGCIQRVDLATGKAQTLYTHAGDIALKGPNDLVFDGHGGFWFTDHGKSRARDRDTTGVFYAKADGSFITEAIFPLQAPNGIGLSPDGTKLYVAETFTGRVWAFEVTGPGQIGGAPGLLGHPGALLLAPGGLNLFDSLAVDGEGHVCVATLVNGGITTVAPDGSAVAHVQMPDPLTTNICFGGPELRTAYITLSGTGQLVAVDWPRRGLALHHG</sequence>
<dbReference type="GO" id="GO:0046872">
    <property type="term" value="F:metal ion binding"/>
    <property type="evidence" value="ECO:0007669"/>
    <property type="project" value="UniProtKB-KW"/>
</dbReference>
<keyword evidence="2" id="KW-0479">Metal-binding</keyword>
<evidence type="ECO:0000313" key="4">
    <source>
        <dbReference type="EMBL" id="PWR20533.1"/>
    </source>
</evidence>
<feature type="active site" description="Proton donor/acceptor" evidence="1">
    <location>
        <position position="227"/>
    </location>
</feature>
<dbReference type="Pfam" id="PF08450">
    <property type="entry name" value="SGL"/>
    <property type="match status" value="1"/>
</dbReference>
<dbReference type="InterPro" id="IPR051262">
    <property type="entry name" value="SMP-30/CGR1_Lactonase"/>
</dbReference>
<keyword evidence="5" id="KW-1185">Reference proteome</keyword>
<keyword evidence="2" id="KW-0862">Zinc</keyword>
<reference evidence="5" key="1">
    <citation type="submission" date="2018-05" db="EMBL/GenBank/DDBJ databases">
        <title>Zavarzinia sp. HR-AS.</title>
        <authorList>
            <person name="Lee Y."/>
            <person name="Jeon C.O."/>
        </authorList>
    </citation>
    <scope>NUCLEOTIDE SEQUENCE [LARGE SCALE GENOMIC DNA]</scope>
    <source>
        <strain evidence="5">DSM 1231</strain>
    </source>
</reference>
<accession>A0A317E562</accession>
<dbReference type="Proteomes" id="UP000246077">
    <property type="component" value="Unassembled WGS sequence"/>
</dbReference>
<evidence type="ECO:0000256" key="1">
    <source>
        <dbReference type="PIRSR" id="PIRSR605511-1"/>
    </source>
</evidence>